<dbReference type="OMA" id="WIDHITS"/>
<dbReference type="AlphaFoldDB" id="K5XR11"/>
<dbReference type="Proteomes" id="UP000008493">
    <property type="component" value="Unassembled WGS sequence"/>
</dbReference>
<keyword evidence="2" id="KW-0472">Membrane</keyword>
<feature type="transmembrane region" description="Helical" evidence="2">
    <location>
        <begin position="402"/>
        <end position="426"/>
    </location>
</feature>
<feature type="transmembrane region" description="Helical" evidence="2">
    <location>
        <begin position="432"/>
        <end position="453"/>
    </location>
</feature>
<feature type="region of interest" description="Disordered" evidence="1">
    <location>
        <begin position="1"/>
        <end position="33"/>
    </location>
</feature>
<feature type="transmembrane region" description="Helical" evidence="2">
    <location>
        <begin position="351"/>
        <end position="370"/>
    </location>
</feature>
<dbReference type="InParanoid" id="K5XR11"/>
<dbReference type="HOGENOM" id="CLU_015091_3_2_1"/>
<evidence type="ECO:0000313" key="3">
    <source>
        <dbReference type="EMBL" id="EKM77280.1"/>
    </source>
</evidence>
<feature type="compositionally biased region" description="Polar residues" evidence="1">
    <location>
        <begin position="18"/>
        <end position="33"/>
    </location>
</feature>
<protein>
    <submittedName>
        <fullName evidence="3">Uncharacterized protein</fullName>
    </submittedName>
</protein>
<keyword evidence="2" id="KW-0812">Transmembrane</keyword>
<gene>
    <name evidence="3" type="ORF">AGABI1DRAFT_130368</name>
</gene>
<evidence type="ECO:0000256" key="2">
    <source>
        <dbReference type="SAM" id="Phobius"/>
    </source>
</evidence>
<evidence type="ECO:0000256" key="1">
    <source>
        <dbReference type="SAM" id="MobiDB-lite"/>
    </source>
</evidence>
<proteinExistence type="predicted"/>
<dbReference type="GeneID" id="18827207"/>
<name>K5XR11_AGABU</name>
<dbReference type="eggNOG" id="ENOG502SKW4">
    <property type="taxonomic scope" value="Eukaryota"/>
</dbReference>
<dbReference type="KEGG" id="abp:AGABI1DRAFT130368"/>
<sequence length="463" mass="52856">MTSTVAPSTPTGRLHATCPSQDQSRYNQNKRSQSTSLTVDIGTHASSTLFKPQGWSTHVQPEGKPYFCHAKSMVTVTESWIYSAEIASEATRWIDHITSEVGKTRSDFTDVELYIRVDENLDCFYYFVDKQAQTLFWTESVTTEDVGLSPVVSASHLRIALEQEFWQHIDRFPAHFGGLPEENLLQLLDAFSYIRIDQITSSYSTFTHPAEETNAIYDILKGCRGRTHKPEVVSIIARGWGAILSSRFHNLYGEETPRIDSRHSVYVESEEDRDKGINGFCTGIMCFLTFKQLEYFREKMDTLSVDKFVQSYRVSDFIQERVREWKEQVMPSLLMLLLHASFFFITTSRVVAAISAMQFSASLLTALILIQQHNRLSHHNNPAEVIDWFGDQVLENHRTQMFAFAFALPGAFFNWGLFIFFGYWLFIGLTCFHLAFAATLVGTVGIPLCFCLYRYTRPAGVEA</sequence>
<keyword evidence="4" id="KW-1185">Reference proteome</keyword>
<feature type="compositionally biased region" description="Polar residues" evidence="1">
    <location>
        <begin position="1"/>
        <end position="11"/>
    </location>
</feature>
<evidence type="ECO:0000313" key="4">
    <source>
        <dbReference type="Proteomes" id="UP000008493"/>
    </source>
</evidence>
<reference evidence="4" key="1">
    <citation type="journal article" date="2012" name="Proc. Natl. Acad. Sci. U.S.A.">
        <title>Genome sequence of the button mushroom Agaricus bisporus reveals mechanisms governing adaptation to a humic-rich ecological niche.</title>
        <authorList>
            <person name="Morin E."/>
            <person name="Kohler A."/>
            <person name="Baker A.R."/>
            <person name="Foulongne-Oriol M."/>
            <person name="Lombard V."/>
            <person name="Nagy L.G."/>
            <person name="Ohm R.A."/>
            <person name="Patyshakuliyeva A."/>
            <person name="Brun A."/>
            <person name="Aerts A.L."/>
            <person name="Bailey A.M."/>
            <person name="Billette C."/>
            <person name="Coutinho P.M."/>
            <person name="Deakin G."/>
            <person name="Doddapaneni H."/>
            <person name="Floudas D."/>
            <person name="Grimwood J."/>
            <person name="Hilden K."/>
            <person name="Kuees U."/>
            <person name="LaButti K.M."/>
            <person name="Lapidus A."/>
            <person name="Lindquist E.A."/>
            <person name="Lucas S.M."/>
            <person name="Murat C."/>
            <person name="Riley R.W."/>
            <person name="Salamov A.A."/>
            <person name="Schmutz J."/>
            <person name="Subramanian V."/>
            <person name="Woesten H.A.B."/>
            <person name="Xu J."/>
            <person name="Eastwood D.C."/>
            <person name="Foster G.D."/>
            <person name="Sonnenberg A.S."/>
            <person name="Cullen D."/>
            <person name="de Vries R.P."/>
            <person name="Lundell T."/>
            <person name="Hibbett D.S."/>
            <person name="Henrissat B."/>
            <person name="Burton K.S."/>
            <person name="Kerrigan R.W."/>
            <person name="Challen M.P."/>
            <person name="Grigoriev I.V."/>
            <person name="Martin F."/>
        </authorList>
    </citation>
    <scope>NUCLEOTIDE SEQUENCE [LARGE SCALE GENOMIC DNA]</scope>
    <source>
        <strain evidence="4">JB137-S8 / ATCC MYA-4627 / FGSC 10392</strain>
    </source>
</reference>
<dbReference type="RefSeq" id="XP_007331942.1">
    <property type="nucleotide sequence ID" value="XM_007331880.1"/>
</dbReference>
<organism evidence="3 4">
    <name type="scientific">Agaricus bisporus var. burnettii (strain JB137-S8 / ATCC MYA-4627 / FGSC 10392)</name>
    <name type="common">White button mushroom</name>
    <dbReference type="NCBI Taxonomy" id="597362"/>
    <lineage>
        <taxon>Eukaryota</taxon>
        <taxon>Fungi</taxon>
        <taxon>Dikarya</taxon>
        <taxon>Basidiomycota</taxon>
        <taxon>Agaricomycotina</taxon>
        <taxon>Agaricomycetes</taxon>
        <taxon>Agaricomycetidae</taxon>
        <taxon>Agaricales</taxon>
        <taxon>Agaricineae</taxon>
        <taxon>Agaricaceae</taxon>
        <taxon>Agaricus</taxon>
    </lineage>
</organism>
<dbReference type="EMBL" id="JH971396">
    <property type="protein sequence ID" value="EKM77280.1"/>
    <property type="molecule type" value="Genomic_DNA"/>
</dbReference>
<dbReference type="OrthoDB" id="2674421at2759"/>
<keyword evidence="2" id="KW-1133">Transmembrane helix</keyword>
<accession>K5XR11</accession>